<dbReference type="Pfam" id="PF02738">
    <property type="entry name" value="MoCoBD_1"/>
    <property type="match status" value="1"/>
</dbReference>
<comment type="caution">
    <text evidence="4">The sequence shown here is derived from an EMBL/GenBank/DDBJ whole genome shotgun (WGS) entry which is preliminary data.</text>
</comment>
<dbReference type="PANTHER" id="PTHR11908">
    <property type="entry name" value="XANTHINE DEHYDROGENASE"/>
    <property type="match status" value="1"/>
</dbReference>
<dbReference type="InterPro" id="IPR016208">
    <property type="entry name" value="Ald_Oxase/xanthine_DH-like"/>
</dbReference>
<protein>
    <submittedName>
        <fullName evidence="4">Xanthine dehydrogenase family protein molybdopterin-binding subunit</fullName>
    </submittedName>
</protein>
<dbReference type="GO" id="GO:0005506">
    <property type="term" value="F:iron ion binding"/>
    <property type="evidence" value="ECO:0007669"/>
    <property type="project" value="InterPro"/>
</dbReference>
<dbReference type="Proteomes" id="UP001196509">
    <property type="component" value="Unassembled WGS sequence"/>
</dbReference>
<dbReference type="Gene3D" id="3.30.365.10">
    <property type="entry name" value="Aldehyde oxidase/xanthine dehydrogenase, molybdopterin binding domain"/>
    <property type="match status" value="4"/>
</dbReference>
<name>A0AAE2ZIB2_9HYPH</name>
<dbReference type="AlphaFoldDB" id="A0AAE2ZIB2"/>
<dbReference type="SUPFAM" id="SSF54665">
    <property type="entry name" value="CO dehydrogenase molybdoprotein N-domain-like"/>
    <property type="match status" value="1"/>
</dbReference>
<dbReference type="SMART" id="SM01008">
    <property type="entry name" value="Ald_Xan_dh_C"/>
    <property type="match status" value="1"/>
</dbReference>
<sequence length="780" mass="83594">MKETGVGASILRREDARFLEGRGRFIGDIEIPGMSDVAFLRSPLAHARIASIDTPDDVADRVFTAADLSDVKLVAPASKVPRHRIVAAPPIASDRTRYVGEIVAACIAPTRAEAEDLVEMLAPDFEMLPVIASMDDALSEDGPRLYDDWDSNVSMETGFDSGIDEIIAKAPVKVTRVLDMARQAMVPLEGKGVLAYWSERDDQLVVYSSTQSPHQIRTALCQALELQQRQIRVIAPDVGGGFGYKAILHSEEVIVAALALKTGRPLRWLEDRFEHLTAGANAREHRYEMTAYADQRGRVLAIDAKLTTDGVAYSVWPHTNGFDAIQASGILTGPYDIGGYRVRTQTVVTNKPPLSPYRAVARPGACFAIECTMDAVARAVGRDPAEVRLDNLVKPEAMPYKAITGKEYDSGDYPACLRRAMEMVADAPQTPAPGRLLGTGYAVYTEHTAVSTSTISHIGIPMMPGFEQAAALMQPDGSLELRVGVQSHGQGMETTMAQIASQVLGIEPERVILRHGDTGLSPFSTGTYASRAVVMTGGAVAAACDKIAVKLREIAAHLMQCETANVRLEEGLLKGPSATMMIAEAAETWHFRPYELPEDVLRDGLEVTGGYRPDGDKGPFAYAAHAATVSVDPELGTVELLDYVAVDDCGTRVNPMIVDGQVLGGVVQGIGTGLFEESPFDDQGQPLATTFADYSLPTAAETPMIRLDHSETLSPYTRFGVKGVGEGGAIAPPAAVVNAINDALRPLGAELCAVPASPKRVLGAIFDAQDRAKADLETTK</sequence>
<evidence type="ECO:0000313" key="5">
    <source>
        <dbReference type="Proteomes" id="UP001196509"/>
    </source>
</evidence>
<reference evidence="4" key="1">
    <citation type="submission" date="2021-08" db="EMBL/GenBank/DDBJ databases">
        <title>Hoeflea bacterium WL0058 sp. nov., isolated from the sediment.</title>
        <authorList>
            <person name="Wang L."/>
            <person name="Zhang D."/>
        </authorList>
    </citation>
    <scope>NUCLEOTIDE SEQUENCE</scope>
    <source>
        <strain evidence="4">WL0058</strain>
    </source>
</reference>
<keyword evidence="1" id="KW-0500">Molybdenum</keyword>
<evidence type="ECO:0000313" key="4">
    <source>
        <dbReference type="EMBL" id="MBW8636746.1"/>
    </source>
</evidence>
<evidence type="ECO:0000256" key="2">
    <source>
        <dbReference type="ARBA" id="ARBA00023002"/>
    </source>
</evidence>
<feature type="domain" description="Aldehyde oxidase/xanthine dehydrogenase a/b hammerhead" evidence="3">
    <location>
        <begin position="20"/>
        <end position="129"/>
    </location>
</feature>
<dbReference type="EMBL" id="JAICBX010000001">
    <property type="protein sequence ID" value="MBW8636746.1"/>
    <property type="molecule type" value="Genomic_DNA"/>
</dbReference>
<dbReference type="InterPro" id="IPR036856">
    <property type="entry name" value="Ald_Oxase/Xan_DH_a/b_sf"/>
</dbReference>
<gene>
    <name evidence="4" type="ORF">K1W69_06075</name>
</gene>
<keyword evidence="2" id="KW-0560">Oxidoreductase</keyword>
<dbReference type="InterPro" id="IPR037165">
    <property type="entry name" value="AldOxase/xan_DH_Mopterin-bd_sf"/>
</dbReference>
<dbReference type="Gene3D" id="3.90.1170.50">
    <property type="entry name" value="Aldehyde oxidase/xanthine dehydrogenase, a/b hammerhead"/>
    <property type="match status" value="1"/>
</dbReference>
<dbReference type="Pfam" id="PF20256">
    <property type="entry name" value="MoCoBD_2"/>
    <property type="match status" value="1"/>
</dbReference>
<dbReference type="Pfam" id="PF01315">
    <property type="entry name" value="Ald_Xan_dh_C"/>
    <property type="match status" value="1"/>
</dbReference>
<evidence type="ECO:0000256" key="1">
    <source>
        <dbReference type="ARBA" id="ARBA00022505"/>
    </source>
</evidence>
<organism evidence="4 5">
    <name type="scientific">Flavimaribacter sediminis</name>
    <dbReference type="NCBI Taxonomy" id="2865987"/>
    <lineage>
        <taxon>Bacteria</taxon>
        <taxon>Pseudomonadati</taxon>
        <taxon>Pseudomonadota</taxon>
        <taxon>Alphaproteobacteria</taxon>
        <taxon>Hyphomicrobiales</taxon>
        <taxon>Rhizobiaceae</taxon>
        <taxon>Flavimaribacter</taxon>
    </lineage>
</organism>
<evidence type="ECO:0000259" key="3">
    <source>
        <dbReference type="SMART" id="SM01008"/>
    </source>
</evidence>
<dbReference type="InterPro" id="IPR046867">
    <property type="entry name" value="AldOxase/xan_DH_MoCoBD2"/>
</dbReference>
<proteinExistence type="predicted"/>
<keyword evidence="5" id="KW-1185">Reference proteome</keyword>
<accession>A0AAE2ZIB2</accession>
<dbReference type="InterPro" id="IPR008274">
    <property type="entry name" value="AldOxase/xan_DH_MoCoBD1"/>
</dbReference>
<dbReference type="GO" id="GO:0016491">
    <property type="term" value="F:oxidoreductase activity"/>
    <property type="evidence" value="ECO:0007669"/>
    <property type="project" value="UniProtKB-KW"/>
</dbReference>
<dbReference type="SUPFAM" id="SSF56003">
    <property type="entry name" value="Molybdenum cofactor-binding domain"/>
    <property type="match status" value="1"/>
</dbReference>
<dbReference type="PANTHER" id="PTHR11908:SF132">
    <property type="entry name" value="ALDEHYDE OXIDASE 1-RELATED"/>
    <property type="match status" value="1"/>
</dbReference>
<dbReference type="InterPro" id="IPR000674">
    <property type="entry name" value="Ald_Oxase/Xan_DH_a/b"/>
</dbReference>